<feature type="transmembrane region" description="Helical" evidence="6">
    <location>
        <begin position="193"/>
        <end position="212"/>
    </location>
</feature>
<dbReference type="Gene3D" id="1.20.1530.10">
    <property type="entry name" value="Na+/H+ antiporter like domain"/>
    <property type="match status" value="1"/>
</dbReference>
<dbReference type="InterPro" id="IPR023171">
    <property type="entry name" value="Na/H_antiporter_dom_sf"/>
</dbReference>
<dbReference type="PANTHER" id="PTHR30341:SF0">
    <property type="entry name" value="NA(+)_H(+) ANTIPORTER NHAA"/>
    <property type="match status" value="1"/>
</dbReference>
<organism evidence="7">
    <name type="scientific">freshwater metagenome</name>
    <dbReference type="NCBI Taxonomy" id="449393"/>
    <lineage>
        <taxon>unclassified sequences</taxon>
        <taxon>metagenomes</taxon>
        <taxon>ecological metagenomes</taxon>
    </lineage>
</organism>
<evidence type="ECO:0000256" key="2">
    <source>
        <dbReference type="ARBA" id="ARBA00022475"/>
    </source>
</evidence>
<dbReference type="EMBL" id="CAEZTU010000003">
    <property type="protein sequence ID" value="CAB4569718.1"/>
    <property type="molecule type" value="Genomic_DNA"/>
</dbReference>
<evidence type="ECO:0000256" key="3">
    <source>
        <dbReference type="ARBA" id="ARBA00022692"/>
    </source>
</evidence>
<feature type="transmembrane region" description="Helical" evidence="6">
    <location>
        <begin position="219"/>
        <end position="249"/>
    </location>
</feature>
<dbReference type="GO" id="GO:0015385">
    <property type="term" value="F:sodium:proton antiporter activity"/>
    <property type="evidence" value="ECO:0007669"/>
    <property type="project" value="TreeGrafter"/>
</dbReference>
<keyword evidence="2" id="KW-1003">Cell membrane</keyword>
<feature type="transmembrane region" description="Helical" evidence="6">
    <location>
        <begin position="137"/>
        <end position="156"/>
    </location>
</feature>
<evidence type="ECO:0000313" key="7">
    <source>
        <dbReference type="EMBL" id="CAB4569718.1"/>
    </source>
</evidence>
<proteinExistence type="inferred from homology"/>
<comment type="subcellular location">
    <subcellularLocation>
        <location evidence="1">Cell inner membrane</location>
        <topology evidence="1">Multi-pass membrane protein</topology>
    </subcellularLocation>
</comment>
<name>A0A6J6E8Q6_9ZZZZ</name>
<dbReference type="InterPro" id="IPR004670">
    <property type="entry name" value="NhaA"/>
</dbReference>
<reference evidence="7" key="1">
    <citation type="submission" date="2020-05" db="EMBL/GenBank/DDBJ databases">
        <authorList>
            <person name="Chiriac C."/>
            <person name="Salcher M."/>
            <person name="Ghai R."/>
            <person name="Kavagutti S V."/>
        </authorList>
    </citation>
    <scope>NUCLEOTIDE SEQUENCE</scope>
</reference>
<keyword evidence="4 6" id="KW-1133">Transmembrane helix</keyword>
<evidence type="ECO:0000256" key="6">
    <source>
        <dbReference type="SAM" id="Phobius"/>
    </source>
</evidence>
<dbReference type="PANTHER" id="PTHR30341">
    <property type="entry name" value="SODIUM ION/PROTON ANTIPORTER NHAA-RELATED"/>
    <property type="match status" value="1"/>
</dbReference>
<dbReference type="GO" id="GO:0006885">
    <property type="term" value="P:regulation of pH"/>
    <property type="evidence" value="ECO:0007669"/>
    <property type="project" value="InterPro"/>
</dbReference>
<feature type="transmembrane region" description="Helical" evidence="6">
    <location>
        <begin position="31"/>
        <end position="53"/>
    </location>
</feature>
<dbReference type="NCBIfam" id="TIGR00773">
    <property type="entry name" value="NhaA"/>
    <property type="match status" value="1"/>
</dbReference>
<evidence type="ECO:0000256" key="5">
    <source>
        <dbReference type="ARBA" id="ARBA00023136"/>
    </source>
</evidence>
<feature type="transmembrane region" description="Helical" evidence="6">
    <location>
        <begin position="112"/>
        <end position="131"/>
    </location>
</feature>
<gene>
    <name evidence="7" type="ORF">UFOPK1740_00110</name>
</gene>
<feature type="transmembrane region" description="Helical" evidence="6">
    <location>
        <begin position="295"/>
        <end position="317"/>
    </location>
</feature>
<accession>A0A6J6E8Q6</accession>
<feature type="transmembrane region" description="Helical" evidence="6">
    <location>
        <begin position="329"/>
        <end position="349"/>
    </location>
</feature>
<dbReference type="GO" id="GO:0005886">
    <property type="term" value="C:plasma membrane"/>
    <property type="evidence" value="ECO:0007669"/>
    <property type="project" value="UniProtKB-SubCell"/>
</dbReference>
<feature type="transmembrane region" description="Helical" evidence="6">
    <location>
        <begin position="168"/>
        <end position="187"/>
    </location>
</feature>
<evidence type="ECO:0000256" key="4">
    <source>
        <dbReference type="ARBA" id="ARBA00022989"/>
    </source>
</evidence>
<keyword evidence="3 6" id="KW-0812">Transmembrane</keyword>
<protein>
    <submittedName>
        <fullName evidence="7">Unannotated protein</fullName>
    </submittedName>
</protein>
<dbReference type="Pfam" id="PF06965">
    <property type="entry name" value="Na_H_antiport_1"/>
    <property type="match status" value="1"/>
</dbReference>
<feature type="transmembrane region" description="Helical" evidence="6">
    <location>
        <begin position="369"/>
        <end position="387"/>
    </location>
</feature>
<dbReference type="AlphaFoldDB" id="A0A6J6E8Q6"/>
<evidence type="ECO:0000256" key="1">
    <source>
        <dbReference type="ARBA" id="ARBA00004429"/>
    </source>
</evidence>
<feature type="transmembrane region" description="Helical" evidence="6">
    <location>
        <begin position="399"/>
        <end position="419"/>
    </location>
</feature>
<dbReference type="HAMAP" id="MF_01844">
    <property type="entry name" value="NhaA"/>
    <property type="match status" value="1"/>
</dbReference>
<keyword evidence="5 6" id="KW-0472">Membrane</keyword>
<sequence length="427" mass="46047">MTKNSQDNLDSSVSRISPFADFFKRESSSGILIVFASILGLIIANSPLSKNYFEILNSKLSFDLGFFAFEMDVSHLINDGLMTIFFLVVGLEIKRELTSGHLSNIKSALLPLLAAIGGMLIPAAIYLVIAGDSYPSGWAIPVATDIALALGVLSLVSTKNNATLRPFLLGLAVIDDIGAILIIAVFFSVGIKLNWLLAVLVVVGIVIALKYLKVQYIFVYVFLGVILWFSLYEAGIHPTIAGVILGLLAPSNPFVSKEYIDTEELIDLSTVENVIKTKKIAKGSVSVVEWLEHQIHPWTAFLIVPLFAFVNSGIVITSQSISNAINSPVAWAIFFGLVAGKPLGIFVFTFVSLKTNIGALSGKVRWSEIFATGSSAGIGFTVSIFIAKLAFEDETLQSLAIFSVLVASVVSALISYLIFKLVSVQNK</sequence>